<proteinExistence type="predicted"/>
<evidence type="ECO:0000313" key="2">
    <source>
        <dbReference type="Proteomes" id="UP000663852"/>
    </source>
</evidence>
<name>A0A815XSG4_ADIRI</name>
<sequence length="102" mass="11178">PTSIDHAQVLQHLRMSYQNYGANTPFDRTAWTTAHAQGVQTTQPTLSFATTAQQANMASYTASIHQQPQLFAGNHPVFQAGGGLWYMQPGYQTADGYPTMVC</sequence>
<organism evidence="1 2">
    <name type="scientific">Adineta ricciae</name>
    <name type="common">Rotifer</name>
    <dbReference type="NCBI Taxonomy" id="249248"/>
    <lineage>
        <taxon>Eukaryota</taxon>
        <taxon>Metazoa</taxon>
        <taxon>Spiralia</taxon>
        <taxon>Gnathifera</taxon>
        <taxon>Rotifera</taxon>
        <taxon>Eurotatoria</taxon>
        <taxon>Bdelloidea</taxon>
        <taxon>Adinetida</taxon>
        <taxon>Adinetidae</taxon>
        <taxon>Adineta</taxon>
    </lineage>
</organism>
<gene>
    <name evidence="1" type="ORF">EDS130_LOCUS46582</name>
</gene>
<comment type="caution">
    <text evidence="1">The sequence shown here is derived from an EMBL/GenBank/DDBJ whole genome shotgun (WGS) entry which is preliminary data.</text>
</comment>
<reference evidence="1" key="1">
    <citation type="submission" date="2021-02" db="EMBL/GenBank/DDBJ databases">
        <authorList>
            <person name="Nowell W R."/>
        </authorList>
    </citation>
    <scope>NUCLEOTIDE SEQUENCE</scope>
</reference>
<accession>A0A815XSG4</accession>
<evidence type="ECO:0000313" key="1">
    <source>
        <dbReference type="EMBL" id="CAF1561035.1"/>
    </source>
</evidence>
<protein>
    <submittedName>
        <fullName evidence="1">Uncharacterized protein</fullName>
    </submittedName>
</protein>
<dbReference type="EMBL" id="CAJNOJ010002665">
    <property type="protein sequence ID" value="CAF1561035.1"/>
    <property type="molecule type" value="Genomic_DNA"/>
</dbReference>
<dbReference type="Proteomes" id="UP000663852">
    <property type="component" value="Unassembled WGS sequence"/>
</dbReference>
<dbReference type="AlphaFoldDB" id="A0A815XSG4"/>
<feature type="non-terminal residue" evidence="1">
    <location>
        <position position="1"/>
    </location>
</feature>